<name>S8CH86_9LAMI</name>
<proteinExistence type="inferred from homology"/>
<feature type="transmembrane region" description="Helical" evidence="7">
    <location>
        <begin position="40"/>
        <end position="57"/>
    </location>
</feature>
<dbReference type="OrthoDB" id="8904098at2759"/>
<feature type="non-terminal residue" evidence="8">
    <location>
        <position position="526"/>
    </location>
</feature>
<feature type="transmembrane region" description="Helical" evidence="7">
    <location>
        <begin position="474"/>
        <end position="495"/>
    </location>
</feature>
<dbReference type="InterPro" id="IPR000109">
    <property type="entry name" value="POT_fam"/>
</dbReference>
<dbReference type="Proteomes" id="UP000015453">
    <property type="component" value="Unassembled WGS sequence"/>
</dbReference>
<feature type="transmembrane region" description="Helical" evidence="7">
    <location>
        <begin position="358"/>
        <end position="379"/>
    </location>
</feature>
<dbReference type="Gene3D" id="1.20.1250.20">
    <property type="entry name" value="MFS general substrate transporter like domains"/>
    <property type="match status" value="1"/>
</dbReference>
<dbReference type="GO" id="GO:0022857">
    <property type="term" value="F:transmembrane transporter activity"/>
    <property type="evidence" value="ECO:0007669"/>
    <property type="project" value="InterPro"/>
</dbReference>
<protein>
    <recommendedName>
        <fullName evidence="10">Major facilitator superfamily (MFS) profile domain-containing protein</fullName>
    </recommendedName>
</protein>
<dbReference type="PANTHER" id="PTHR11654">
    <property type="entry name" value="OLIGOPEPTIDE TRANSPORTER-RELATED"/>
    <property type="match status" value="1"/>
</dbReference>
<accession>S8CH86</accession>
<dbReference type="Pfam" id="PF00854">
    <property type="entry name" value="PTR2"/>
    <property type="match status" value="1"/>
</dbReference>
<organism evidence="8 9">
    <name type="scientific">Genlisea aurea</name>
    <dbReference type="NCBI Taxonomy" id="192259"/>
    <lineage>
        <taxon>Eukaryota</taxon>
        <taxon>Viridiplantae</taxon>
        <taxon>Streptophyta</taxon>
        <taxon>Embryophyta</taxon>
        <taxon>Tracheophyta</taxon>
        <taxon>Spermatophyta</taxon>
        <taxon>Magnoliopsida</taxon>
        <taxon>eudicotyledons</taxon>
        <taxon>Gunneridae</taxon>
        <taxon>Pentapetalae</taxon>
        <taxon>asterids</taxon>
        <taxon>lamiids</taxon>
        <taxon>Lamiales</taxon>
        <taxon>Lentibulariaceae</taxon>
        <taxon>Genlisea</taxon>
    </lineage>
</organism>
<sequence>QDKFVLDSSLDYRGRIPLRISTGSWRASLFIVVIEFGERLSYFGISTTLIIYLTTVLQQDVKTAARSVNYWAGVTTLMPLAGGFAADAYLGCFNTVLASTVLYVSGLLLLTLSRAVPGLKPSGSSDRVHEIVFFLAMYMVSVATGGHKPALQSFGADQFEDDHPGERKQKMSFFNWWNFALCCGCLLGVTVIVYVQDHVGWISADIVLTSVMASSVLVFVAGRRFYRYRRPVGSPLTPLFQVICAAFRKRGRDYPTEPESLYEVPAKHGRLLCHTPKFRFLDKAAILEGEEEEEKENPWLLATVTRVEELKLIINMIPIWLTALPFGICISQTSTFFIKQSTIMDRRIGHAFVVPPASIYALSAVGMIATVVFFDRVLVPVLRRSTGDGERGGIGILRRIGIGMAFSAASMAVAAAVERRRLRFSAAGGGDGGGSVLWLAPQFVIMGIGDGFALVGLQEYFYDQVPDSMRGLGIALYLSVIGAGNFLSGVLIGVVDRVTRKTGKSWFGFDLNSSRIDRFYWLLAVL</sequence>
<feature type="transmembrane region" description="Helical" evidence="7">
    <location>
        <begin position="69"/>
        <end position="90"/>
    </location>
</feature>
<evidence type="ECO:0000313" key="8">
    <source>
        <dbReference type="EMBL" id="EPS63901.1"/>
    </source>
</evidence>
<dbReference type="GO" id="GO:0016020">
    <property type="term" value="C:membrane"/>
    <property type="evidence" value="ECO:0007669"/>
    <property type="project" value="UniProtKB-SubCell"/>
</dbReference>
<comment type="similarity">
    <text evidence="2">Belongs to the major facilitator superfamily. Proton-dependent oligopeptide transporter (POT/PTR) (TC 2.A.17) family.</text>
</comment>
<dbReference type="AlphaFoldDB" id="S8CH86"/>
<feature type="transmembrane region" description="Helical" evidence="7">
    <location>
        <begin position="201"/>
        <end position="221"/>
    </location>
</feature>
<keyword evidence="9" id="KW-1185">Reference proteome</keyword>
<dbReference type="SUPFAM" id="SSF103473">
    <property type="entry name" value="MFS general substrate transporter"/>
    <property type="match status" value="1"/>
</dbReference>
<dbReference type="InterPro" id="IPR036259">
    <property type="entry name" value="MFS_trans_sf"/>
</dbReference>
<dbReference type="EMBL" id="AUSU01005171">
    <property type="protein sequence ID" value="EPS63901.1"/>
    <property type="molecule type" value="Genomic_DNA"/>
</dbReference>
<evidence type="ECO:0000256" key="5">
    <source>
        <dbReference type="ARBA" id="ARBA00023136"/>
    </source>
</evidence>
<comment type="caution">
    <text evidence="8">The sequence shown here is derived from an EMBL/GenBank/DDBJ whole genome shotgun (WGS) entry which is preliminary data.</text>
</comment>
<feature type="transmembrane region" description="Helical" evidence="7">
    <location>
        <begin position="176"/>
        <end position="195"/>
    </location>
</feature>
<gene>
    <name evidence="8" type="ORF">M569_10881</name>
</gene>
<feature type="transmembrane region" description="Helical" evidence="7">
    <location>
        <begin position="437"/>
        <end position="462"/>
    </location>
</feature>
<evidence type="ECO:0000256" key="2">
    <source>
        <dbReference type="ARBA" id="ARBA00005982"/>
    </source>
</evidence>
<feature type="transmembrane region" description="Helical" evidence="7">
    <location>
        <begin position="96"/>
        <end position="117"/>
    </location>
</feature>
<keyword evidence="4 7" id="KW-1133">Transmembrane helix</keyword>
<evidence type="ECO:0000313" key="9">
    <source>
        <dbReference type="Proteomes" id="UP000015453"/>
    </source>
</evidence>
<evidence type="ECO:0000256" key="4">
    <source>
        <dbReference type="ARBA" id="ARBA00022989"/>
    </source>
</evidence>
<evidence type="ECO:0000256" key="6">
    <source>
        <dbReference type="ARBA" id="ARBA00044504"/>
    </source>
</evidence>
<evidence type="ECO:0008006" key="10">
    <source>
        <dbReference type="Google" id="ProtNLM"/>
    </source>
</evidence>
<evidence type="ECO:0000256" key="1">
    <source>
        <dbReference type="ARBA" id="ARBA00004141"/>
    </source>
</evidence>
<evidence type="ECO:0000256" key="7">
    <source>
        <dbReference type="SAM" id="Phobius"/>
    </source>
</evidence>
<feature type="non-terminal residue" evidence="8">
    <location>
        <position position="1"/>
    </location>
</feature>
<comment type="similarity">
    <text evidence="6">Belongs to the major facilitator superfamily. Phosphate:H(+) symporter (TC 2.A.1.9) family.</text>
</comment>
<feature type="transmembrane region" description="Helical" evidence="7">
    <location>
        <begin position="400"/>
        <end position="417"/>
    </location>
</feature>
<reference evidence="8 9" key="1">
    <citation type="journal article" date="2013" name="BMC Genomics">
        <title>The miniature genome of a carnivorous plant Genlisea aurea contains a low number of genes and short non-coding sequences.</title>
        <authorList>
            <person name="Leushkin E.V."/>
            <person name="Sutormin R.A."/>
            <person name="Nabieva E.R."/>
            <person name="Penin A.A."/>
            <person name="Kondrashov A.S."/>
            <person name="Logacheva M.D."/>
        </authorList>
    </citation>
    <scope>NUCLEOTIDE SEQUENCE [LARGE SCALE GENOMIC DNA]</scope>
</reference>
<keyword evidence="3 7" id="KW-0812">Transmembrane</keyword>
<keyword evidence="5 7" id="KW-0472">Membrane</keyword>
<comment type="subcellular location">
    <subcellularLocation>
        <location evidence="1">Membrane</location>
        <topology evidence="1">Multi-pass membrane protein</topology>
    </subcellularLocation>
</comment>
<evidence type="ECO:0000256" key="3">
    <source>
        <dbReference type="ARBA" id="ARBA00022692"/>
    </source>
</evidence>